<dbReference type="Pfam" id="PF08241">
    <property type="entry name" value="Methyltransf_11"/>
    <property type="match status" value="1"/>
</dbReference>
<name>A0ABS2D8L4_9SPHN</name>
<dbReference type="InterPro" id="IPR016980">
    <property type="entry name" value="S-AdoMet-dep_MeTrfase_Alr7345"/>
</dbReference>
<evidence type="ECO:0000313" key="4">
    <source>
        <dbReference type="Proteomes" id="UP000763641"/>
    </source>
</evidence>
<dbReference type="GO" id="GO:0008168">
    <property type="term" value="F:methyltransferase activity"/>
    <property type="evidence" value="ECO:0007669"/>
    <property type="project" value="UniProtKB-KW"/>
</dbReference>
<reference evidence="3 4" key="1">
    <citation type="submission" date="2020-12" db="EMBL/GenBank/DDBJ databases">
        <title>Sphingomonas sp.</title>
        <authorList>
            <person name="Kim M.K."/>
        </authorList>
    </citation>
    <scope>NUCLEOTIDE SEQUENCE [LARGE SCALE GENOMIC DNA]</scope>
    <source>
        <strain evidence="3 4">BT552</strain>
    </source>
</reference>
<organism evidence="3 4">
    <name type="scientific">Sphingomonas longa</name>
    <dbReference type="NCBI Taxonomy" id="2778730"/>
    <lineage>
        <taxon>Bacteria</taxon>
        <taxon>Pseudomonadati</taxon>
        <taxon>Pseudomonadota</taxon>
        <taxon>Alphaproteobacteria</taxon>
        <taxon>Sphingomonadales</taxon>
        <taxon>Sphingomonadaceae</taxon>
        <taxon>Sphingomonas</taxon>
    </lineage>
</organism>
<protein>
    <submittedName>
        <fullName evidence="3">Class I SAM-dependent methyltransferase</fullName>
    </submittedName>
</protein>
<sequence length="274" mass="28867">MMLKHGLAAFAVAGMGGLLVAGTTPLGAQAVAKRTDPAMMAAIAAPERSAANRARDKYRHPAQTLAFFGVTPGQTVVEFQPGGGWYTEILAPMLSARGHYIGLTGQKGQEGLTKLLAGGGTRYKGATAAALDVAAGTSTVPDGSVDTVLTFRNVHNLIMQGGQAAPNAFKAFHRMLKPGGTLGVVDHRLPEGMDSAAEMKSGYLKRSTIVKLAQDAGFRLAGESKVNANPRDTHAWPDGVWTLPPTLRLGDTDRARYVAIGESDRMTLRFVKAK</sequence>
<evidence type="ECO:0000256" key="1">
    <source>
        <dbReference type="SAM" id="SignalP"/>
    </source>
</evidence>
<dbReference type="PIRSF" id="PIRSF031679">
    <property type="entry name" value="Mtase_Alr7345_prd"/>
    <property type="match status" value="1"/>
</dbReference>
<dbReference type="Gene3D" id="3.40.50.150">
    <property type="entry name" value="Vaccinia Virus protein VP39"/>
    <property type="match status" value="1"/>
</dbReference>
<dbReference type="Proteomes" id="UP000763641">
    <property type="component" value="Unassembled WGS sequence"/>
</dbReference>
<dbReference type="SUPFAM" id="SSF53335">
    <property type="entry name" value="S-adenosyl-L-methionine-dependent methyltransferases"/>
    <property type="match status" value="1"/>
</dbReference>
<feature type="chain" id="PRO_5045205027" evidence="1">
    <location>
        <begin position="22"/>
        <end position="274"/>
    </location>
</feature>
<dbReference type="InterPro" id="IPR013216">
    <property type="entry name" value="Methyltransf_11"/>
</dbReference>
<comment type="caution">
    <text evidence="3">The sequence shown here is derived from an EMBL/GenBank/DDBJ whole genome shotgun (WGS) entry which is preliminary data.</text>
</comment>
<feature type="signal peptide" evidence="1">
    <location>
        <begin position="1"/>
        <end position="21"/>
    </location>
</feature>
<dbReference type="InterPro" id="IPR029063">
    <property type="entry name" value="SAM-dependent_MTases_sf"/>
</dbReference>
<keyword evidence="3" id="KW-0808">Transferase</keyword>
<evidence type="ECO:0000259" key="2">
    <source>
        <dbReference type="Pfam" id="PF08241"/>
    </source>
</evidence>
<proteinExistence type="predicted"/>
<feature type="domain" description="Methyltransferase type 11" evidence="2">
    <location>
        <begin position="81"/>
        <end position="182"/>
    </location>
</feature>
<dbReference type="GO" id="GO:0032259">
    <property type="term" value="P:methylation"/>
    <property type="evidence" value="ECO:0007669"/>
    <property type="project" value="UniProtKB-KW"/>
</dbReference>
<gene>
    <name evidence="3" type="ORF">ILT43_12860</name>
</gene>
<keyword evidence="1" id="KW-0732">Signal</keyword>
<evidence type="ECO:0000313" key="3">
    <source>
        <dbReference type="EMBL" id="MBM6577266.1"/>
    </source>
</evidence>
<dbReference type="EMBL" id="JAFEMC010000003">
    <property type="protein sequence ID" value="MBM6577266.1"/>
    <property type="molecule type" value="Genomic_DNA"/>
</dbReference>
<accession>A0ABS2D8L4</accession>
<keyword evidence="4" id="KW-1185">Reference proteome</keyword>
<keyword evidence="3" id="KW-0489">Methyltransferase</keyword>